<keyword evidence="2" id="KW-0489">Methyltransferase</keyword>
<evidence type="ECO:0000256" key="3">
    <source>
        <dbReference type="ARBA" id="ARBA00022679"/>
    </source>
</evidence>
<reference evidence="5" key="1">
    <citation type="submission" date="2019-08" db="EMBL/GenBank/DDBJ databases">
        <title>The improved chromosome-level genome for the pearl oyster Pinctada fucata martensii using PacBio sequencing and Hi-C.</title>
        <authorList>
            <person name="Zheng Z."/>
        </authorList>
    </citation>
    <scope>NUCLEOTIDE SEQUENCE</scope>
    <source>
        <strain evidence="5">ZZ-2019</strain>
        <tissue evidence="5">Adductor muscle</tissue>
    </source>
</reference>
<dbReference type="EMBL" id="VSWD01000001">
    <property type="protein sequence ID" value="KAK3108664.1"/>
    <property type="molecule type" value="Genomic_DNA"/>
</dbReference>
<accession>A0AA88YNT9</accession>
<dbReference type="GO" id="GO:0008170">
    <property type="term" value="F:N-methyltransferase activity"/>
    <property type="evidence" value="ECO:0007669"/>
    <property type="project" value="TreeGrafter"/>
</dbReference>
<evidence type="ECO:0000256" key="4">
    <source>
        <dbReference type="ARBA" id="ARBA00022691"/>
    </source>
</evidence>
<dbReference type="Pfam" id="PF01234">
    <property type="entry name" value="NNMT_PNMT_TEMT"/>
    <property type="match status" value="1"/>
</dbReference>
<proteinExistence type="inferred from homology"/>
<keyword evidence="6" id="KW-1185">Reference proteome</keyword>
<dbReference type="AlphaFoldDB" id="A0AA88YNT9"/>
<evidence type="ECO:0000256" key="1">
    <source>
        <dbReference type="ARBA" id="ARBA00007996"/>
    </source>
</evidence>
<organism evidence="5 6">
    <name type="scientific">Pinctada imbricata</name>
    <name type="common">Atlantic pearl-oyster</name>
    <name type="synonym">Pinctada martensii</name>
    <dbReference type="NCBI Taxonomy" id="66713"/>
    <lineage>
        <taxon>Eukaryota</taxon>
        <taxon>Metazoa</taxon>
        <taxon>Spiralia</taxon>
        <taxon>Lophotrochozoa</taxon>
        <taxon>Mollusca</taxon>
        <taxon>Bivalvia</taxon>
        <taxon>Autobranchia</taxon>
        <taxon>Pteriomorphia</taxon>
        <taxon>Pterioida</taxon>
        <taxon>Pterioidea</taxon>
        <taxon>Pteriidae</taxon>
        <taxon>Pinctada</taxon>
    </lineage>
</organism>
<dbReference type="GO" id="GO:0005829">
    <property type="term" value="C:cytosol"/>
    <property type="evidence" value="ECO:0007669"/>
    <property type="project" value="TreeGrafter"/>
</dbReference>
<dbReference type="GO" id="GO:0032259">
    <property type="term" value="P:methylation"/>
    <property type="evidence" value="ECO:0007669"/>
    <property type="project" value="UniProtKB-KW"/>
</dbReference>
<dbReference type="InterPro" id="IPR029063">
    <property type="entry name" value="SAM-dependent_MTases_sf"/>
</dbReference>
<evidence type="ECO:0000256" key="2">
    <source>
        <dbReference type="ARBA" id="ARBA00022603"/>
    </source>
</evidence>
<dbReference type="PROSITE" id="PS51681">
    <property type="entry name" value="SAM_MT_NNMT_PNMT_TEMT"/>
    <property type="match status" value="1"/>
</dbReference>
<dbReference type="Gene3D" id="3.40.50.150">
    <property type="entry name" value="Vaccinia Virus protein VP39"/>
    <property type="match status" value="1"/>
</dbReference>
<name>A0AA88YNT9_PINIB</name>
<evidence type="ECO:0000313" key="5">
    <source>
        <dbReference type="EMBL" id="KAK3108664.1"/>
    </source>
</evidence>
<comment type="caution">
    <text evidence="5">The sequence shown here is derived from an EMBL/GenBank/DDBJ whole genome shotgun (WGS) entry which is preliminary data.</text>
</comment>
<protein>
    <submittedName>
        <fullName evidence="5">Uncharacterized protein</fullName>
    </submittedName>
</protein>
<comment type="similarity">
    <text evidence="1">Belongs to the class I-like SAM-binding methyltransferase superfamily. NNMT/PNMT/TEMT family.</text>
</comment>
<evidence type="ECO:0000313" key="6">
    <source>
        <dbReference type="Proteomes" id="UP001186944"/>
    </source>
</evidence>
<keyword evidence="3" id="KW-0808">Transferase</keyword>
<dbReference type="Proteomes" id="UP001186944">
    <property type="component" value="Unassembled WGS sequence"/>
</dbReference>
<keyword evidence="4" id="KW-0949">S-adenosyl-L-methionine</keyword>
<gene>
    <name evidence="5" type="ORF">FSP39_012829</name>
</gene>
<dbReference type="PANTHER" id="PTHR10867:SF17">
    <property type="entry name" value="NICOTINAMIDE N-METHYLTRANSFERASE"/>
    <property type="match status" value="1"/>
</dbReference>
<dbReference type="SUPFAM" id="SSF53335">
    <property type="entry name" value="S-adenosyl-L-methionine-dependent methyltransferases"/>
    <property type="match status" value="1"/>
</dbReference>
<dbReference type="PANTHER" id="PTHR10867">
    <property type="entry name" value="NNMT/PNMT/TEMT FAMILY MEMBER"/>
    <property type="match status" value="1"/>
</dbReference>
<sequence>MELSKESLSVSEREAQIRSKVTGIHHVDVTKDNIFNDEKLCGMMFDVITSSICLETASNEKKKYIASVQNVSNLLRPGGYLVMIGGIEESFYTVDKYRFPVCHLTTEEICEIYTENGFRILSMETVYKDEQLPEINHVDALADNKNVFTLFAQKMPC</sequence>
<dbReference type="InterPro" id="IPR000940">
    <property type="entry name" value="NNMT_TEMT_trans"/>
</dbReference>